<reference evidence="5 6" key="1">
    <citation type="journal article" date="1992" name="Lakartidningen">
        <title>[Penicillin V and not amoxicillin is the first choice preparation in acute otitis].</title>
        <authorList>
            <person name="Kamme C."/>
            <person name="Lundgren K."/>
            <person name="Prellner K."/>
        </authorList>
    </citation>
    <scope>NUCLEOTIDE SEQUENCE [LARGE SCALE GENOMIC DNA]</scope>
    <source>
        <strain evidence="4 5">PC2022III</strain>
        <strain evidence="3 6">PC3939II</strain>
        <strain evidence="2 7">PC4580III</strain>
    </source>
</reference>
<comment type="caution">
    <text evidence="2">The sequence shown here is derived from an EMBL/GenBank/DDBJ whole genome shotgun (WGS) entry which is preliminary data.</text>
</comment>
<keyword evidence="2" id="KW-0808">Transferase</keyword>
<dbReference type="GO" id="GO:0016757">
    <property type="term" value="F:glycosyltransferase activity"/>
    <property type="evidence" value="ECO:0007669"/>
    <property type="project" value="InterPro"/>
</dbReference>
<protein>
    <submittedName>
        <fullName evidence="2">Glycosyltransferase family 61 protein</fullName>
    </submittedName>
</protein>
<evidence type="ECO:0000313" key="7">
    <source>
        <dbReference type="Proteomes" id="UP000322814"/>
    </source>
</evidence>
<dbReference type="EMBL" id="SAYK01000012">
    <property type="protein sequence ID" value="TXJ58875.1"/>
    <property type="molecule type" value="Genomic_DNA"/>
</dbReference>
<dbReference type="Proteomes" id="UP000322307">
    <property type="component" value="Unassembled WGS sequence"/>
</dbReference>
<evidence type="ECO:0000313" key="4">
    <source>
        <dbReference type="EMBL" id="TXJ58875.1"/>
    </source>
</evidence>
<evidence type="ECO:0000313" key="3">
    <source>
        <dbReference type="EMBL" id="TXJ48882.1"/>
    </source>
</evidence>
<dbReference type="Proteomes" id="UP000322188">
    <property type="component" value="Unassembled WGS sequence"/>
</dbReference>
<organism evidence="2 7">
    <name type="scientific">Brachyspira aalborgi</name>
    <dbReference type="NCBI Taxonomy" id="29522"/>
    <lineage>
        <taxon>Bacteria</taxon>
        <taxon>Pseudomonadati</taxon>
        <taxon>Spirochaetota</taxon>
        <taxon>Spirochaetia</taxon>
        <taxon>Brachyspirales</taxon>
        <taxon>Brachyspiraceae</taxon>
        <taxon>Brachyspira</taxon>
    </lineage>
</organism>
<dbReference type="Proteomes" id="UP000322814">
    <property type="component" value="Unassembled WGS sequence"/>
</dbReference>
<name>A0A5C8EC19_9SPIR</name>
<dbReference type="RefSeq" id="WP_147562053.1">
    <property type="nucleotide sequence ID" value="NZ_SAYK01000012.1"/>
</dbReference>
<dbReference type="EMBL" id="SAYE01000015">
    <property type="protein sequence ID" value="TXJ48882.1"/>
    <property type="molecule type" value="Genomic_DNA"/>
</dbReference>
<evidence type="ECO:0000313" key="2">
    <source>
        <dbReference type="EMBL" id="TXJ35326.1"/>
    </source>
</evidence>
<evidence type="ECO:0000259" key="1">
    <source>
        <dbReference type="Pfam" id="PF04577"/>
    </source>
</evidence>
<evidence type="ECO:0000313" key="5">
    <source>
        <dbReference type="Proteomes" id="UP000322188"/>
    </source>
</evidence>
<dbReference type="Pfam" id="PF04577">
    <property type="entry name" value="Glyco_transf_61"/>
    <property type="match status" value="1"/>
</dbReference>
<dbReference type="EMBL" id="SAYB01000007">
    <property type="protein sequence ID" value="TXJ35326.1"/>
    <property type="molecule type" value="Genomic_DNA"/>
</dbReference>
<dbReference type="InterPro" id="IPR049625">
    <property type="entry name" value="Glyco_transf_61_cat"/>
</dbReference>
<gene>
    <name evidence="4" type="ORF">EPJ74_11680</name>
    <name evidence="2" type="ORF">EPJ78_10405</name>
    <name evidence="3" type="ORF">EPJ84_07720</name>
</gene>
<reference evidence="2" key="2">
    <citation type="submission" date="2019-01" db="EMBL/GenBank/DDBJ databases">
        <authorList>
            <person name="Thorell K."/>
        </authorList>
    </citation>
    <scope>NUCLEOTIDE SEQUENCE</scope>
    <source>
        <strain evidence="4">PC2022III</strain>
        <strain evidence="3">PC3939II</strain>
        <strain evidence="2">PC4580III</strain>
    </source>
</reference>
<evidence type="ECO:0000313" key="6">
    <source>
        <dbReference type="Proteomes" id="UP000322307"/>
    </source>
</evidence>
<sequence length="302" mass="35862">MNNYCYISQVDRDDYLNLFKLFWIKAENLIRITRNTQFKKIIIPSASMRLYDRYSDEYKENLNKISSNIKPSKYKKIYISRSQDIIGFTQTIGEENIENIFKNNDFKILYPAREKLETAISLMKGAEVVAGVVGTNMHNILFAKDNIKTINLNRRNNETGFQIVIDQMKNTESYYIDSYYQPIPTNTGSAIPFLIYPTNYTISFFKDFGIKYNKNIKEILYKQFSFDLTKYLYQYHKSVYNNLDNDTSVIKNVDLVNSLKVVFNDYPIEKITKKQKKNIIDKIAWWIPVKKLRDNFRNKFKH</sequence>
<feature type="domain" description="Glycosyltransferase 61 catalytic" evidence="1">
    <location>
        <begin position="36"/>
        <end position="146"/>
    </location>
</feature>
<dbReference type="AlphaFoldDB" id="A0A5C8EC19"/>
<accession>A0A5C8EC19</accession>
<proteinExistence type="predicted"/>
<dbReference type="GeneID" id="61067992"/>